<comment type="similarity">
    <text evidence="1">Belongs to the LysR transcriptional regulatory family.</text>
</comment>
<dbReference type="GO" id="GO:0043565">
    <property type="term" value="F:sequence-specific DNA binding"/>
    <property type="evidence" value="ECO:0007669"/>
    <property type="project" value="TreeGrafter"/>
</dbReference>
<evidence type="ECO:0000313" key="6">
    <source>
        <dbReference type="EMBL" id="QRG05552.1"/>
    </source>
</evidence>
<organism evidence="6 7">
    <name type="scientific">Xanthobacter dioxanivorans</name>
    <dbReference type="NCBI Taxonomy" id="2528964"/>
    <lineage>
        <taxon>Bacteria</taxon>
        <taxon>Pseudomonadati</taxon>
        <taxon>Pseudomonadota</taxon>
        <taxon>Alphaproteobacteria</taxon>
        <taxon>Hyphomicrobiales</taxon>
        <taxon>Xanthobacteraceae</taxon>
        <taxon>Xanthobacter</taxon>
    </lineage>
</organism>
<protein>
    <submittedName>
        <fullName evidence="6">LysR family transcriptional regulator</fullName>
    </submittedName>
</protein>
<dbReference type="InterPro" id="IPR036390">
    <property type="entry name" value="WH_DNA-bd_sf"/>
</dbReference>
<keyword evidence="4" id="KW-0804">Transcription</keyword>
<dbReference type="KEGG" id="xdi:EZH22_21165"/>
<dbReference type="Proteomes" id="UP000596427">
    <property type="component" value="Chromosome"/>
</dbReference>
<dbReference type="AlphaFoldDB" id="A0A974PL28"/>
<gene>
    <name evidence="6" type="ORF">EZH22_21165</name>
</gene>
<name>A0A974PL28_9HYPH</name>
<evidence type="ECO:0000256" key="1">
    <source>
        <dbReference type="ARBA" id="ARBA00009437"/>
    </source>
</evidence>
<dbReference type="Gene3D" id="3.40.190.10">
    <property type="entry name" value="Periplasmic binding protein-like II"/>
    <property type="match status" value="2"/>
</dbReference>
<dbReference type="EMBL" id="CP063362">
    <property type="protein sequence ID" value="QRG05552.1"/>
    <property type="molecule type" value="Genomic_DNA"/>
</dbReference>
<dbReference type="PANTHER" id="PTHR30537">
    <property type="entry name" value="HTH-TYPE TRANSCRIPTIONAL REGULATOR"/>
    <property type="match status" value="1"/>
</dbReference>
<keyword evidence="7" id="KW-1185">Reference proteome</keyword>
<accession>A0A974PL28</accession>
<proteinExistence type="inferred from homology"/>
<evidence type="ECO:0000313" key="7">
    <source>
        <dbReference type="Proteomes" id="UP000596427"/>
    </source>
</evidence>
<keyword evidence="2" id="KW-0805">Transcription regulation</keyword>
<dbReference type="Gene3D" id="1.10.10.10">
    <property type="entry name" value="Winged helix-like DNA-binding domain superfamily/Winged helix DNA-binding domain"/>
    <property type="match status" value="1"/>
</dbReference>
<evidence type="ECO:0000256" key="3">
    <source>
        <dbReference type="ARBA" id="ARBA00023125"/>
    </source>
</evidence>
<dbReference type="PANTHER" id="PTHR30537:SF74">
    <property type="entry name" value="HTH-TYPE TRANSCRIPTIONAL REGULATOR TRPI"/>
    <property type="match status" value="1"/>
</dbReference>
<dbReference type="GO" id="GO:0006351">
    <property type="term" value="P:DNA-templated transcription"/>
    <property type="evidence" value="ECO:0007669"/>
    <property type="project" value="TreeGrafter"/>
</dbReference>
<dbReference type="SUPFAM" id="SSF46785">
    <property type="entry name" value="Winged helix' DNA-binding domain"/>
    <property type="match status" value="1"/>
</dbReference>
<dbReference type="InterPro" id="IPR036388">
    <property type="entry name" value="WH-like_DNA-bd_sf"/>
</dbReference>
<dbReference type="SUPFAM" id="SSF53850">
    <property type="entry name" value="Periplasmic binding protein-like II"/>
    <property type="match status" value="1"/>
</dbReference>
<evidence type="ECO:0000256" key="4">
    <source>
        <dbReference type="ARBA" id="ARBA00023163"/>
    </source>
</evidence>
<dbReference type="InterPro" id="IPR000847">
    <property type="entry name" value="LysR_HTH_N"/>
</dbReference>
<feature type="domain" description="HTH lysR-type" evidence="5">
    <location>
        <begin position="33"/>
        <end position="90"/>
    </location>
</feature>
<sequence>MTNAIDPAELEKRLASAEGAAKPGSLARRDRLPSLRSLRTFEVVGRHLNMQGAADALCITVSAVSHQIRHLEAELQVALFRRTGRGLELTRDGEALLPGLTAVFEQLESTVEKFRRRTGPQILTISMPASFAMRWFLGRLGKFYAMYPDVEIRVATHVGREVERSATVDCFIHVGANDWPELEGELLFAEHLGVACSPTIQRRIDQAITAPADVRKNRVLKADDRPDDWQLWLNTTGLTLPGEQRTLSFSSQILALQAAIEGLGVILTDPVEIMDELQTGRLVQPLASSLAVATRGYYFYTMADAESAPSVAILRDWLQLELASKP</sequence>
<dbReference type="PROSITE" id="PS50931">
    <property type="entry name" value="HTH_LYSR"/>
    <property type="match status" value="1"/>
</dbReference>
<dbReference type="GO" id="GO:0003700">
    <property type="term" value="F:DNA-binding transcription factor activity"/>
    <property type="evidence" value="ECO:0007669"/>
    <property type="project" value="InterPro"/>
</dbReference>
<dbReference type="InterPro" id="IPR058163">
    <property type="entry name" value="LysR-type_TF_proteobact-type"/>
</dbReference>
<dbReference type="InterPro" id="IPR005119">
    <property type="entry name" value="LysR_subst-bd"/>
</dbReference>
<evidence type="ECO:0000256" key="2">
    <source>
        <dbReference type="ARBA" id="ARBA00023015"/>
    </source>
</evidence>
<keyword evidence="3" id="KW-0238">DNA-binding</keyword>
<dbReference type="CDD" id="cd08432">
    <property type="entry name" value="PBP2_GcdR_TrpI_HvrB_AmpR_like"/>
    <property type="match status" value="1"/>
</dbReference>
<dbReference type="RefSeq" id="WP_203192418.1">
    <property type="nucleotide sequence ID" value="NZ_CP063362.1"/>
</dbReference>
<reference evidence="6 7" key="1">
    <citation type="submission" date="2020-10" db="EMBL/GenBank/DDBJ databases">
        <title>Degradation of 1,4-Dioxane by Xanthobacter sp. YN2, via a Novel Group-2 Soluble Di-Iron Monooxygenase.</title>
        <authorList>
            <person name="Ma F."/>
            <person name="Wang Y."/>
            <person name="Yang J."/>
            <person name="Guo H."/>
            <person name="Su D."/>
            <person name="Yu L."/>
        </authorList>
    </citation>
    <scope>NUCLEOTIDE SEQUENCE [LARGE SCALE GENOMIC DNA]</scope>
    <source>
        <strain evidence="6 7">YN2</strain>
    </source>
</reference>
<evidence type="ECO:0000259" key="5">
    <source>
        <dbReference type="PROSITE" id="PS50931"/>
    </source>
</evidence>
<dbReference type="Pfam" id="PF00126">
    <property type="entry name" value="HTH_1"/>
    <property type="match status" value="1"/>
</dbReference>
<dbReference type="Pfam" id="PF03466">
    <property type="entry name" value="LysR_substrate"/>
    <property type="match status" value="1"/>
</dbReference>